<dbReference type="SUPFAM" id="SSF52833">
    <property type="entry name" value="Thioredoxin-like"/>
    <property type="match status" value="1"/>
</dbReference>
<protein>
    <submittedName>
        <fullName evidence="13">Glycosyltransferase family 31 protein</fullName>
    </submittedName>
</protein>
<reference evidence="13 14" key="1">
    <citation type="journal article" date="2024" name="J Genomics">
        <title>Draft genome sequencing and assembly of Favolaschia claudopus CIRM-BRFM 2984 isolated from oak limbs.</title>
        <authorList>
            <person name="Navarro D."/>
            <person name="Drula E."/>
            <person name="Chaduli D."/>
            <person name="Cazenave R."/>
            <person name="Ahrendt S."/>
            <person name="Wang J."/>
            <person name="Lipzen A."/>
            <person name="Daum C."/>
            <person name="Barry K."/>
            <person name="Grigoriev I.V."/>
            <person name="Favel A."/>
            <person name="Rosso M.N."/>
            <person name="Martin F."/>
        </authorList>
    </citation>
    <scope>NUCLEOTIDE SEQUENCE [LARGE SCALE GENOMIC DNA]</scope>
    <source>
        <strain evidence="13 14">CIRM-BRFM 2984</strain>
    </source>
</reference>
<keyword evidence="7 11" id="KW-1133">Transmembrane helix</keyword>
<evidence type="ECO:0000256" key="10">
    <source>
        <dbReference type="SAM" id="MobiDB-lite"/>
    </source>
</evidence>
<feature type="compositionally biased region" description="Low complexity" evidence="10">
    <location>
        <begin position="390"/>
        <end position="409"/>
    </location>
</feature>
<evidence type="ECO:0000256" key="11">
    <source>
        <dbReference type="SAM" id="Phobius"/>
    </source>
</evidence>
<evidence type="ECO:0000256" key="4">
    <source>
        <dbReference type="ARBA" id="ARBA00022679"/>
    </source>
</evidence>
<evidence type="ECO:0000256" key="7">
    <source>
        <dbReference type="ARBA" id="ARBA00022989"/>
    </source>
</evidence>
<dbReference type="EMBL" id="JAWWNJ010000001">
    <property type="protein sequence ID" value="KAK7064248.1"/>
    <property type="molecule type" value="Genomic_DNA"/>
</dbReference>
<keyword evidence="4" id="KW-0808">Transferase</keyword>
<gene>
    <name evidence="13" type="ORF">R3P38DRAFT_2675762</name>
</gene>
<evidence type="ECO:0000256" key="1">
    <source>
        <dbReference type="ARBA" id="ARBA00004323"/>
    </source>
</evidence>
<evidence type="ECO:0000256" key="2">
    <source>
        <dbReference type="ARBA" id="ARBA00008661"/>
    </source>
</evidence>
<organism evidence="13 14">
    <name type="scientific">Favolaschia claudopus</name>
    <dbReference type="NCBI Taxonomy" id="2862362"/>
    <lineage>
        <taxon>Eukaryota</taxon>
        <taxon>Fungi</taxon>
        <taxon>Dikarya</taxon>
        <taxon>Basidiomycota</taxon>
        <taxon>Agaricomycotina</taxon>
        <taxon>Agaricomycetes</taxon>
        <taxon>Agaricomycetidae</taxon>
        <taxon>Agaricales</taxon>
        <taxon>Marasmiineae</taxon>
        <taxon>Mycenaceae</taxon>
        <taxon>Favolaschia</taxon>
    </lineage>
</organism>
<dbReference type="AlphaFoldDB" id="A0AAW0EHM4"/>
<evidence type="ECO:0000259" key="12">
    <source>
        <dbReference type="PROSITE" id="PS50404"/>
    </source>
</evidence>
<dbReference type="Pfam" id="PF13409">
    <property type="entry name" value="GST_N_2"/>
    <property type="match status" value="1"/>
</dbReference>
<comment type="caution">
    <text evidence="13">The sequence shown here is derived from an EMBL/GenBank/DDBJ whole genome shotgun (WGS) entry which is preliminary data.</text>
</comment>
<dbReference type="Proteomes" id="UP001362999">
    <property type="component" value="Unassembled WGS sequence"/>
</dbReference>
<evidence type="ECO:0000256" key="5">
    <source>
        <dbReference type="ARBA" id="ARBA00022692"/>
    </source>
</evidence>
<comment type="subcellular location">
    <subcellularLocation>
        <location evidence="1">Golgi apparatus membrane</location>
        <topology evidence="1">Single-pass type II membrane protein</topology>
    </subcellularLocation>
</comment>
<dbReference type="InterPro" id="IPR004045">
    <property type="entry name" value="Glutathione_S-Trfase_N"/>
</dbReference>
<sequence length="1061" mass="116975">MSSAAVPKAVLYYSPGSVWSSAVLLTLEEKGYADDELDRKIVDLSKGENFSVTYLRLNPKATVPTLVVPFQDSVADDAETRYKALTETKAIIDLIELSRSPFSKTRTTSSAPAPSLAPATVAFTAASNAILEILYADAVSPDTLAFNNARDNASLKILAEKMLPVVVGRQKALADCVADSEAGKVQASEKVKKFWQEKQQEAEQQLAVLHSADKADAELDAADKTKREEFFAKAKNLWEVTVKDTLVKLNKEIIGPFALGDQFSIVDPSLASWIHQVVILAGGSVDDDGSTAIGKVEAYIGADLSLAKDYQPTDGQRKDAGPVSKLAGFWDATKERASWKKVLGKSIELDKHSRESSMASMPIAPRIEDYDSSSSTDSADTARTLKPSKSRSAGSRASSPRSSFLLPSAVQSARSSINTSATSTPIPSRSSSPLPQFRHSTASSSTSDTDSETTSPLLRASAHRRSFWSNDSNKWWSMSRRRRRRDGRIVTSLKKWSRWLCRHPFFPRQPITIILTLILLSVFTIFVTLLLMYILNPDKDPLPWRAYCSASPAFPPPDLESLPPAGVLVGVFSVDSAYERRSLVRTTWASHVRSRNGAGDGDDGLGTSRTIVRFVMGEPRKDQERRIRLEMETYNDIIILPIPENMNGGKTHTFYSWAALNAWVPPVYPEIGVKPHPFSYSNRSFPPPPLAPHDPILAHKDRDSGRPVPWVRPDYVVKVDDDSFVMLAELEARLRVELHSNPNKPDGTAPPHSSLHSSVYATTSHKANITTLTPYSPGGSLRSSDPMIYWGYLVTNRLHRFMAGELYALSWSVVDWVAKDPAIKLLTKGAEDKQTAKWMKLRGDEIRWVSERCWIYNHPKSGTVYTHGFLFPSEVTRVKNNFVPHPDKALQDVLNSTFVVGSTPPPSEWAFSSVSTFGVRYVPPVPDLTIMQSIEALVEGSEMSTLREGNPKTPEYAWARREGRRTRYQGKRVGGTVVVHFIKKNMWYLETTLALLEGDEFSGAEDLPQQDWHRGGFGNPGSRLVGSGSAEPEPLGVHPLDSDASSAVEVKAEGTSISVST</sequence>
<feature type="region of interest" description="Disordered" evidence="10">
    <location>
        <begin position="1006"/>
        <end position="1061"/>
    </location>
</feature>
<keyword evidence="9 11" id="KW-0472">Membrane</keyword>
<evidence type="ECO:0000256" key="9">
    <source>
        <dbReference type="ARBA" id="ARBA00023136"/>
    </source>
</evidence>
<evidence type="ECO:0000256" key="6">
    <source>
        <dbReference type="ARBA" id="ARBA00022968"/>
    </source>
</evidence>
<keyword evidence="14" id="KW-1185">Reference proteome</keyword>
<dbReference type="PANTHER" id="PTHR11214:SF333">
    <property type="entry name" value="GLYCOSYLTRANSFERASE FAMILY 31 PROTEIN"/>
    <property type="match status" value="1"/>
</dbReference>
<dbReference type="GO" id="GO:0051072">
    <property type="term" value="P:4,6-pyruvylated galactose residue biosynthetic process"/>
    <property type="evidence" value="ECO:0007669"/>
    <property type="project" value="TreeGrafter"/>
</dbReference>
<dbReference type="PROSITE" id="PS50404">
    <property type="entry name" value="GST_NTER"/>
    <property type="match status" value="1"/>
</dbReference>
<feature type="domain" description="GST N-terminal" evidence="12">
    <location>
        <begin position="7"/>
        <end position="103"/>
    </location>
</feature>
<dbReference type="GO" id="GO:0016758">
    <property type="term" value="F:hexosyltransferase activity"/>
    <property type="evidence" value="ECO:0007669"/>
    <property type="project" value="InterPro"/>
</dbReference>
<name>A0AAW0EHM4_9AGAR</name>
<evidence type="ECO:0000313" key="14">
    <source>
        <dbReference type="Proteomes" id="UP001362999"/>
    </source>
</evidence>
<keyword evidence="3" id="KW-0328">Glycosyltransferase</keyword>
<dbReference type="InterPro" id="IPR036249">
    <property type="entry name" value="Thioredoxin-like_sf"/>
</dbReference>
<feature type="compositionally biased region" description="Low complexity" evidence="10">
    <location>
        <begin position="440"/>
        <end position="455"/>
    </location>
</feature>
<accession>A0AAW0EHM4</accession>
<feature type="transmembrane region" description="Helical" evidence="11">
    <location>
        <begin position="511"/>
        <end position="535"/>
    </location>
</feature>
<keyword evidence="5 11" id="KW-0812">Transmembrane</keyword>
<dbReference type="GO" id="GO:0000139">
    <property type="term" value="C:Golgi membrane"/>
    <property type="evidence" value="ECO:0007669"/>
    <property type="project" value="UniProtKB-SubCell"/>
</dbReference>
<keyword evidence="8" id="KW-0333">Golgi apparatus</keyword>
<feature type="compositionally biased region" description="Low complexity" evidence="10">
    <location>
        <begin position="419"/>
        <end position="433"/>
    </location>
</feature>
<dbReference type="Gene3D" id="3.40.30.10">
    <property type="entry name" value="Glutaredoxin"/>
    <property type="match status" value="1"/>
</dbReference>
<dbReference type="InterPro" id="IPR002659">
    <property type="entry name" value="Glyco_trans_31"/>
</dbReference>
<evidence type="ECO:0000313" key="13">
    <source>
        <dbReference type="EMBL" id="KAK7064248.1"/>
    </source>
</evidence>
<dbReference type="PANTHER" id="PTHR11214">
    <property type="entry name" value="BETA-1,3-N-ACETYLGLUCOSAMINYLTRANSFERASE"/>
    <property type="match status" value="1"/>
</dbReference>
<proteinExistence type="inferred from homology"/>
<feature type="region of interest" description="Disordered" evidence="10">
    <location>
        <begin position="351"/>
        <end position="456"/>
    </location>
</feature>
<keyword evidence="6" id="KW-0735">Signal-anchor</keyword>
<evidence type="ECO:0000256" key="8">
    <source>
        <dbReference type="ARBA" id="ARBA00023034"/>
    </source>
</evidence>
<evidence type="ECO:0000256" key="3">
    <source>
        <dbReference type="ARBA" id="ARBA00022676"/>
    </source>
</evidence>
<comment type="similarity">
    <text evidence="2">Belongs to the glycosyltransferase 31 family.</text>
</comment>
<feature type="compositionally biased region" description="Low complexity" evidence="10">
    <location>
        <begin position="372"/>
        <end position="382"/>
    </location>
</feature>